<evidence type="ECO:0000256" key="4">
    <source>
        <dbReference type="ARBA" id="ARBA00048267"/>
    </source>
</evidence>
<dbReference type="CDD" id="cd17541">
    <property type="entry name" value="REC_CheB-like"/>
    <property type="match status" value="1"/>
</dbReference>
<proteinExistence type="inferred from homology"/>
<evidence type="ECO:0000256" key="6">
    <source>
        <dbReference type="PROSITE-ProRule" id="PRU00050"/>
    </source>
</evidence>
<evidence type="ECO:0000256" key="1">
    <source>
        <dbReference type="ARBA" id="ARBA00022490"/>
    </source>
</evidence>
<dbReference type="GO" id="GO:0006935">
    <property type="term" value="P:chemotaxis"/>
    <property type="evidence" value="ECO:0007669"/>
    <property type="project" value="UniProtKB-UniRule"/>
</dbReference>
<evidence type="ECO:0000259" key="9">
    <source>
        <dbReference type="PROSITE" id="PS50122"/>
    </source>
</evidence>
<dbReference type="CDD" id="cd16432">
    <property type="entry name" value="CheB_Rec"/>
    <property type="match status" value="1"/>
</dbReference>
<comment type="catalytic activity">
    <reaction evidence="5">
        <text>L-glutaminyl-[protein] + H2O = L-glutamyl-[protein] + NH4(+)</text>
        <dbReference type="Rhea" id="RHEA:16441"/>
        <dbReference type="Rhea" id="RHEA-COMP:10207"/>
        <dbReference type="Rhea" id="RHEA-COMP:10208"/>
        <dbReference type="ChEBI" id="CHEBI:15377"/>
        <dbReference type="ChEBI" id="CHEBI:28938"/>
        <dbReference type="ChEBI" id="CHEBI:29973"/>
        <dbReference type="ChEBI" id="CHEBI:30011"/>
        <dbReference type="EC" id="3.5.1.44"/>
    </reaction>
</comment>
<evidence type="ECO:0000256" key="3">
    <source>
        <dbReference type="ARBA" id="ARBA00022801"/>
    </source>
</evidence>
<feature type="active site" evidence="5 6">
    <location>
        <position position="308"/>
    </location>
</feature>
<dbReference type="NCBIfam" id="NF001965">
    <property type="entry name" value="PRK00742.1"/>
    <property type="match status" value="1"/>
</dbReference>
<comment type="domain">
    <text evidence="5">Contains a C-terminal catalytic domain, and an N-terminal region which modulates catalytic activity.</text>
</comment>
<comment type="PTM">
    <text evidence="5">Phosphorylated by CheA. Phosphorylation of the N-terminal regulatory domain activates the methylesterase activity.</text>
</comment>
<dbReference type="InterPro" id="IPR008248">
    <property type="entry name" value="CheB-like"/>
</dbReference>
<keyword evidence="1 5" id="KW-0963">Cytoplasm</keyword>
<evidence type="ECO:0000256" key="7">
    <source>
        <dbReference type="PROSITE-ProRule" id="PRU00169"/>
    </source>
</evidence>
<dbReference type="SUPFAM" id="SSF52172">
    <property type="entry name" value="CheY-like"/>
    <property type="match status" value="1"/>
</dbReference>
<dbReference type="InterPro" id="IPR035909">
    <property type="entry name" value="CheB_C"/>
</dbReference>
<reference evidence="10 11" key="1">
    <citation type="submission" date="2022-11" db="EMBL/GenBank/DDBJ databases">
        <title>Haliovirga abyssi gen. nov., sp. nov., a mesophilic fermentative bacterium isolated from the Iheya North hydrothermal field and the proposal of Haliovirgaceae fam. nov.</title>
        <authorList>
            <person name="Miyazaki U."/>
            <person name="Tame A."/>
            <person name="Miyazaki J."/>
            <person name="Takai K."/>
            <person name="Sawayama S."/>
            <person name="Kitajima M."/>
            <person name="Okamoto A."/>
            <person name="Nakagawa S."/>
        </authorList>
    </citation>
    <scope>NUCLEOTIDE SEQUENCE [LARGE SCALE GENOMIC DNA]</scope>
    <source>
        <strain evidence="10 11">IC12</strain>
    </source>
</reference>
<dbReference type="InterPro" id="IPR000673">
    <property type="entry name" value="Sig_transdc_resp-reg_Me-estase"/>
</dbReference>
<dbReference type="PROSITE" id="PS50122">
    <property type="entry name" value="CHEB"/>
    <property type="match status" value="1"/>
</dbReference>
<dbReference type="PIRSF" id="PIRSF000876">
    <property type="entry name" value="RR_chemtxs_CheB"/>
    <property type="match status" value="1"/>
</dbReference>
<accession>A0AAU9DVP7</accession>
<dbReference type="Gene3D" id="3.40.50.180">
    <property type="entry name" value="Methylesterase CheB, C-terminal domain"/>
    <property type="match status" value="1"/>
</dbReference>
<dbReference type="RefSeq" id="WP_307905228.1">
    <property type="nucleotide sequence ID" value="NZ_AP027059.1"/>
</dbReference>
<dbReference type="InterPro" id="IPR011006">
    <property type="entry name" value="CheY-like_superfamily"/>
</dbReference>
<dbReference type="Pfam" id="PF01339">
    <property type="entry name" value="CheB_methylest"/>
    <property type="match status" value="1"/>
</dbReference>
<dbReference type="Gene3D" id="3.40.50.2300">
    <property type="match status" value="1"/>
</dbReference>
<evidence type="ECO:0000256" key="5">
    <source>
        <dbReference type="HAMAP-Rule" id="MF_00099"/>
    </source>
</evidence>
<comment type="catalytic activity">
    <reaction evidence="4 5">
        <text>[protein]-L-glutamate 5-O-methyl ester + H2O = L-glutamyl-[protein] + methanol + H(+)</text>
        <dbReference type="Rhea" id="RHEA:23236"/>
        <dbReference type="Rhea" id="RHEA-COMP:10208"/>
        <dbReference type="Rhea" id="RHEA-COMP:10311"/>
        <dbReference type="ChEBI" id="CHEBI:15377"/>
        <dbReference type="ChEBI" id="CHEBI:15378"/>
        <dbReference type="ChEBI" id="CHEBI:17790"/>
        <dbReference type="ChEBI" id="CHEBI:29973"/>
        <dbReference type="ChEBI" id="CHEBI:82795"/>
        <dbReference type="EC" id="3.1.1.61"/>
    </reaction>
</comment>
<organism evidence="10 11">
    <name type="scientific">Haliovirga abyssi</name>
    <dbReference type="NCBI Taxonomy" id="2996794"/>
    <lineage>
        <taxon>Bacteria</taxon>
        <taxon>Fusobacteriati</taxon>
        <taxon>Fusobacteriota</taxon>
        <taxon>Fusobacteriia</taxon>
        <taxon>Fusobacteriales</taxon>
        <taxon>Haliovirgaceae</taxon>
        <taxon>Haliovirga</taxon>
    </lineage>
</organism>
<dbReference type="PROSITE" id="PS50110">
    <property type="entry name" value="RESPONSE_REGULATORY"/>
    <property type="match status" value="1"/>
</dbReference>
<evidence type="ECO:0000313" key="11">
    <source>
        <dbReference type="Proteomes" id="UP001321582"/>
    </source>
</evidence>
<sequence>MINAMVVDDSSFMRRAIKKILEKSGKIKVIEMANNGKDAFDKLMNNDEIDVITMDVEMPIMDGLEATKLIMDNKPRPIIILSSVTQYGTESAIKALEYGAVDIIVKSGNLSLDMNKLSNEIVDKVISVSGVTIKNNMRNLLIKNKILEKSIKKYDSEFIYSKNIRYKKLERMEKNPKVLFIGASTGGPKVLKKLIMGLPKLNLPIIITQHMPKGFTESLAKTLNSVSAMDVKEIAIGEELKSGIVYVVPGGTEHTILEKKDGKLIFNLKSNNEENKFYIPSVDVMLKSLVDIFNGRVFVIILTGMGNDGLDGVKYLRKYKNGYVIVESEETAIIYGMPRVIAEENLENEILENDKIADRVIKLLKTV</sequence>
<feature type="active site" evidence="5 6">
    <location>
        <position position="184"/>
    </location>
</feature>
<dbReference type="PANTHER" id="PTHR42872">
    <property type="entry name" value="PROTEIN-GLUTAMATE METHYLESTERASE/PROTEIN-GLUTAMINE GLUTAMINASE"/>
    <property type="match status" value="1"/>
</dbReference>
<comment type="function">
    <text evidence="5">Involved in chemotaxis. Part of a chemotaxis signal transduction system that modulates chemotaxis in response to various stimuli. Catalyzes the demethylation of specific methylglutamate residues introduced into the chemoreceptors (methyl-accepting chemotaxis proteins or MCP) by CheR. Also mediates the irreversible deamidation of specific glutamine residues to glutamic acid.</text>
</comment>
<dbReference type="GO" id="GO:0008984">
    <property type="term" value="F:protein-glutamate methylesterase activity"/>
    <property type="evidence" value="ECO:0007669"/>
    <property type="project" value="UniProtKB-UniRule"/>
</dbReference>
<dbReference type="EC" id="3.1.1.61" evidence="5"/>
<dbReference type="AlphaFoldDB" id="A0AAU9DVP7"/>
<evidence type="ECO:0000256" key="2">
    <source>
        <dbReference type="ARBA" id="ARBA00022500"/>
    </source>
</evidence>
<gene>
    <name evidence="10" type="primary">cheB_2</name>
    <name evidence="5" type="synonym">cheB</name>
    <name evidence="10" type="ORF">HLVA_08650</name>
</gene>
<dbReference type="HAMAP" id="MF_00099">
    <property type="entry name" value="CheB_chemtxs"/>
    <property type="match status" value="1"/>
</dbReference>
<comment type="subcellular location">
    <subcellularLocation>
        <location evidence="5">Cytoplasm</location>
    </subcellularLocation>
</comment>
<dbReference type="GO" id="GO:0005737">
    <property type="term" value="C:cytoplasm"/>
    <property type="evidence" value="ECO:0007669"/>
    <property type="project" value="UniProtKB-SubCell"/>
</dbReference>
<comment type="similarity">
    <text evidence="5">Belongs to the CheB family.</text>
</comment>
<dbReference type="SUPFAM" id="SSF52738">
    <property type="entry name" value="Methylesterase CheB, C-terminal domain"/>
    <property type="match status" value="1"/>
</dbReference>
<evidence type="ECO:0000259" key="8">
    <source>
        <dbReference type="PROSITE" id="PS50110"/>
    </source>
</evidence>
<dbReference type="KEGG" id="haby:HLVA_08650"/>
<dbReference type="EMBL" id="AP027059">
    <property type="protein sequence ID" value="BDU50296.1"/>
    <property type="molecule type" value="Genomic_DNA"/>
</dbReference>
<name>A0AAU9DVP7_9FUSO</name>
<dbReference type="PANTHER" id="PTHR42872:SF6">
    <property type="entry name" value="PROTEIN-GLUTAMATE METHYLESTERASE_PROTEIN-GLUTAMINE GLUTAMINASE"/>
    <property type="match status" value="1"/>
</dbReference>
<keyword evidence="11" id="KW-1185">Reference proteome</keyword>
<keyword evidence="5 7" id="KW-0597">Phosphoprotein</keyword>
<keyword evidence="2 5" id="KW-0145">Chemotaxis</keyword>
<dbReference type="Pfam" id="PF00072">
    <property type="entry name" value="Response_reg"/>
    <property type="match status" value="1"/>
</dbReference>
<dbReference type="SMART" id="SM00448">
    <property type="entry name" value="REC"/>
    <property type="match status" value="1"/>
</dbReference>
<feature type="modified residue" description="4-aspartylphosphate" evidence="5 7">
    <location>
        <position position="55"/>
    </location>
</feature>
<feature type="active site" evidence="5 6">
    <location>
        <position position="210"/>
    </location>
</feature>
<dbReference type="GO" id="GO:0050568">
    <property type="term" value="F:protein-glutamine glutaminase activity"/>
    <property type="evidence" value="ECO:0007669"/>
    <property type="project" value="UniProtKB-UniRule"/>
</dbReference>
<dbReference type="Proteomes" id="UP001321582">
    <property type="component" value="Chromosome"/>
</dbReference>
<protein>
    <recommendedName>
        <fullName evidence="5">Protein-glutamate methylesterase/protein-glutamine glutaminase</fullName>
        <ecNumber evidence="5">3.1.1.61</ecNumber>
        <ecNumber evidence="5">3.5.1.44</ecNumber>
    </recommendedName>
</protein>
<keyword evidence="3 5" id="KW-0378">Hydrolase</keyword>
<evidence type="ECO:0000313" key="10">
    <source>
        <dbReference type="EMBL" id="BDU50296.1"/>
    </source>
</evidence>
<feature type="domain" description="CheB-type methylesterase" evidence="9">
    <location>
        <begin position="172"/>
        <end position="367"/>
    </location>
</feature>
<dbReference type="InterPro" id="IPR001789">
    <property type="entry name" value="Sig_transdc_resp-reg_receiver"/>
</dbReference>
<feature type="domain" description="Response regulatory" evidence="8">
    <location>
        <begin position="3"/>
        <end position="121"/>
    </location>
</feature>
<dbReference type="EC" id="3.5.1.44" evidence="5"/>
<dbReference type="GO" id="GO:0000156">
    <property type="term" value="F:phosphorelay response regulator activity"/>
    <property type="evidence" value="ECO:0007669"/>
    <property type="project" value="InterPro"/>
</dbReference>